<dbReference type="InterPro" id="IPR029526">
    <property type="entry name" value="PGBD"/>
</dbReference>
<reference evidence="3 4" key="1">
    <citation type="submission" date="2023-02" db="EMBL/GenBank/DDBJ databases">
        <title>LHISI_Scaffold_Assembly.</title>
        <authorList>
            <person name="Stuart O.P."/>
            <person name="Cleave R."/>
            <person name="Magrath M.J.L."/>
            <person name="Mikheyev A.S."/>
        </authorList>
    </citation>
    <scope>NUCLEOTIDE SEQUENCE [LARGE SCALE GENOMIC DNA]</scope>
    <source>
        <strain evidence="3">Daus_M_001</strain>
        <tissue evidence="3">Leg muscle</tissue>
    </source>
</reference>
<accession>A0ABQ9I972</accession>
<dbReference type="PANTHER" id="PTHR47055">
    <property type="entry name" value="DDE_TNP_1_7 DOMAIN-CONTAINING PROTEIN"/>
    <property type="match status" value="1"/>
</dbReference>
<dbReference type="InterPro" id="IPR052638">
    <property type="entry name" value="PiggyBac_TE-derived"/>
</dbReference>
<evidence type="ECO:0000259" key="2">
    <source>
        <dbReference type="PROSITE" id="PS50081"/>
    </source>
</evidence>
<gene>
    <name evidence="3" type="ORF">PR048_005787</name>
</gene>
<dbReference type="PANTHER" id="PTHR47055:SF3">
    <property type="entry name" value="PHORBOL-ESTER_DAG-TYPE DOMAIN-CONTAINING PROTEIN"/>
    <property type="match status" value="1"/>
</dbReference>
<dbReference type="Proteomes" id="UP001159363">
    <property type="component" value="Chromosome 2"/>
</dbReference>
<dbReference type="EMBL" id="JARBHB010000002">
    <property type="protein sequence ID" value="KAJ8893201.1"/>
    <property type="molecule type" value="Genomic_DNA"/>
</dbReference>
<feature type="region of interest" description="Disordered" evidence="1">
    <location>
        <begin position="45"/>
        <end position="112"/>
    </location>
</feature>
<evidence type="ECO:0000313" key="3">
    <source>
        <dbReference type="EMBL" id="KAJ8893201.1"/>
    </source>
</evidence>
<sequence>MIFTSILILWHFEHKVDLKMPLGTELRRELISLTEVLNHFENLSDDDELSTGAGSADVTIFPPDDGASDDDSGDETCDNADVPPPKQLSAMTEIHTADVDEPDDKTDEKPSARRRRCILSKIKGISAVAWRDNNVVYTLSNEHVVQPVEYANRYSSKEKKSLQVTQPNVIHKYNKFMGRGGGVNLLHNNIPNSRISIRGKKLYIPNAFWLFDVCITNAWMLARSKELTIDQLSFRQQCVRTLLGKYGHVALCPGPMRYCDRASKLVRTSHGVHITSTDNRRRTCAHCRRNKTPVTCRKCNLPLHIHCFEDFHNKSCLYLNCLD</sequence>
<feature type="compositionally biased region" description="Acidic residues" evidence="1">
    <location>
        <begin position="66"/>
        <end position="78"/>
    </location>
</feature>
<evidence type="ECO:0000313" key="4">
    <source>
        <dbReference type="Proteomes" id="UP001159363"/>
    </source>
</evidence>
<feature type="domain" description="Phorbol-ester/DAG-type" evidence="2">
    <location>
        <begin position="269"/>
        <end position="316"/>
    </location>
</feature>
<keyword evidence="4" id="KW-1185">Reference proteome</keyword>
<dbReference type="InterPro" id="IPR002219">
    <property type="entry name" value="PKC_DAG/PE"/>
</dbReference>
<proteinExistence type="predicted"/>
<comment type="caution">
    <text evidence="3">The sequence shown here is derived from an EMBL/GenBank/DDBJ whole genome shotgun (WGS) entry which is preliminary data.</text>
</comment>
<protein>
    <recommendedName>
        <fullName evidence="2">Phorbol-ester/DAG-type domain-containing protein</fullName>
    </recommendedName>
</protein>
<evidence type="ECO:0000256" key="1">
    <source>
        <dbReference type="SAM" id="MobiDB-lite"/>
    </source>
</evidence>
<organism evidence="3 4">
    <name type="scientific">Dryococelus australis</name>
    <dbReference type="NCBI Taxonomy" id="614101"/>
    <lineage>
        <taxon>Eukaryota</taxon>
        <taxon>Metazoa</taxon>
        <taxon>Ecdysozoa</taxon>
        <taxon>Arthropoda</taxon>
        <taxon>Hexapoda</taxon>
        <taxon>Insecta</taxon>
        <taxon>Pterygota</taxon>
        <taxon>Neoptera</taxon>
        <taxon>Polyneoptera</taxon>
        <taxon>Phasmatodea</taxon>
        <taxon>Verophasmatodea</taxon>
        <taxon>Anareolatae</taxon>
        <taxon>Phasmatidae</taxon>
        <taxon>Eurycanthinae</taxon>
        <taxon>Dryococelus</taxon>
    </lineage>
</organism>
<dbReference type="PROSITE" id="PS50081">
    <property type="entry name" value="ZF_DAG_PE_2"/>
    <property type="match status" value="1"/>
</dbReference>
<name>A0ABQ9I972_9NEOP</name>
<dbReference type="Pfam" id="PF13843">
    <property type="entry name" value="DDE_Tnp_1_7"/>
    <property type="match status" value="1"/>
</dbReference>